<dbReference type="InterPro" id="IPR053168">
    <property type="entry name" value="Glutamic_endopeptidase"/>
</dbReference>
<name>A0A8S2AGS1_ARAAE</name>
<dbReference type="PROSITE" id="PS51257">
    <property type="entry name" value="PROKAR_LIPOPROTEIN"/>
    <property type="match status" value="1"/>
</dbReference>
<dbReference type="AlphaFoldDB" id="A0A8S2AGS1"/>
<dbReference type="Pfam" id="PF03080">
    <property type="entry name" value="Neprosin"/>
    <property type="match status" value="1"/>
</dbReference>
<dbReference type="EMBL" id="LR999455">
    <property type="protein sequence ID" value="CAE6076202.1"/>
    <property type="molecule type" value="Genomic_DNA"/>
</dbReference>
<dbReference type="PANTHER" id="PTHR31589:SF222">
    <property type="entry name" value="RRM DOMAIN-CONTAINING PROTEIN"/>
    <property type="match status" value="1"/>
</dbReference>
<dbReference type="InterPro" id="IPR004314">
    <property type="entry name" value="Neprosin"/>
</dbReference>
<evidence type="ECO:0000259" key="1">
    <source>
        <dbReference type="PROSITE" id="PS52045"/>
    </source>
</evidence>
<feature type="domain" description="Neprosin PEP catalytic" evidence="1">
    <location>
        <begin position="15"/>
        <end position="268"/>
    </location>
</feature>
<accession>A0A8S2AGS1</accession>
<dbReference type="PANTHER" id="PTHR31589">
    <property type="entry name" value="PROTEIN, PUTATIVE (DUF239)-RELATED-RELATED"/>
    <property type="match status" value="1"/>
</dbReference>
<organism evidence="2 3">
    <name type="scientific">Arabidopsis arenosa</name>
    <name type="common">Sand rock-cress</name>
    <name type="synonym">Cardaminopsis arenosa</name>
    <dbReference type="NCBI Taxonomy" id="38785"/>
    <lineage>
        <taxon>Eukaryota</taxon>
        <taxon>Viridiplantae</taxon>
        <taxon>Streptophyta</taxon>
        <taxon>Embryophyta</taxon>
        <taxon>Tracheophyta</taxon>
        <taxon>Spermatophyta</taxon>
        <taxon>Magnoliopsida</taxon>
        <taxon>eudicotyledons</taxon>
        <taxon>Gunneridae</taxon>
        <taxon>Pentapetalae</taxon>
        <taxon>rosids</taxon>
        <taxon>malvids</taxon>
        <taxon>Brassicales</taxon>
        <taxon>Brassicaceae</taxon>
        <taxon>Camelineae</taxon>
        <taxon>Arabidopsis</taxon>
    </lineage>
</organism>
<proteinExistence type="predicted"/>
<keyword evidence="3" id="KW-1185">Reference proteome</keyword>
<reference evidence="2" key="1">
    <citation type="submission" date="2021-01" db="EMBL/GenBank/DDBJ databases">
        <authorList>
            <person name="Bezrukov I."/>
        </authorList>
    </citation>
    <scope>NUCLEOTIDE SEQUENCE</scope>
</reference>
<evidence type="ECO:0000313" key="2">
    <source>
        <dbReference type="EMBL" id="CAE6076202.1"/>
    </source>
</evidence>
<dbReference type="Gene3D" id="3.90.1320.10">
    <property type="entry name" value="Outer-capsid protein sigma 3, large lobe"/>
    <property type="match status" value="1"/>
</dbReference>
<sequence>MAKNEDAGKWQIWHNTGMSCPEGTIPIRRVVSHKSGAAERVTGGHEARNAGEFSLGQIWLVSGSYDTNDLNSIEAGWQVYPHLYFDNQPRFFIFWTSDAYNISWCYNLRCAGFIQTSRTIVIEGAISPTSISGGTQTDLTIQIWKDPNFGLWWLAVGLNNGTVLSPVGYWPIEIFTRLTEYAEIVQWGGEIVNENSYDRHTTTQMGSGYFPDSGSKKTAYMCDLQIARSKGDFEPLYDLKVRETNPDYYKVKMSSNTSFYYGGSQHAGAFHFRLSSIILYFSFSVFLLF</sequence>
<protein>
    <recommendedName>
        <fullName evidence="1">Neprosin PEP catalytic domain-containing protein</fullName>
    </recommendedName>
</protein>
<dbReference type="PROSITE" id="PS52045">
    <property type="entry name" value="NEPROSIN_PEP_CD"/>
    <property type="match status" value="1"/>
</dbReference>
<evidence type="ECO:0000313" key="3">
    <source>
        <dbReference type="Proteomes" id="UP000682877"/>
    </source>
</evidence>
<dbReference type="Proteomes" id="UP000682877">
    <property type="component" value="Chromosome 5"/>
</dbReference>
<gene>
    <name evidence="2" type="ORF">AARE701A_LOCUS13354</name>
</gene>